<evidence type="ECO:0000256" key="6">
    <source>
        <dbReference type="ARBA" id="ARBA00022982"/>
    </source>
</evidence>
<evidence type="ECO:0000256" key="9">
    <source>
        <dbReference type="ARBA" id="ARBA00023231"/>
    </source>
</evidence>
<dbReference type="Pfam" id="PF05187">
    <property type="entry name" value="Fer4_ETF_QO"/>
    <property type="match status" value="1"/>
</dbReference>
<feature type="domain" description="4Fe-4S ferredoxin-type" evidence="10">
    <location>
        <begin position="55"/>
        <end position="84"/>
    </location>
</feature>
<evidence type="ECO:0000256" key="7">
    <source>
        <dbReference type="ARBA" id="ARBA00023004"/>
    </source>
</evidence>
<keyword evidence="5" id="KW-0479">Metal-binding</keyword>
<evidence type="ECO:0000313" key="12">
    <source>
        <dbReference type="Proteomes" id="UP000774000"/>
    </source>
</evidence>
<reference evidence="11" key="1">
    <citation type="submission" date="2021-01" db="EMBL/GenBank/DDBJ databases">
        <title>Genomic Encyclopedia of Type Strains, Phase IV (KMG-IV): sequencing the most valuable type-strain genomes for metagenomic binning, comparative biology and taxonomic classification.</title>
        <authorList>
            <person name="Goeker M."/>
        </authorList>
    </citation>
    <scope>NUCLEOTIDE SEQUENCE</scope>
    <source>
        <strain evidence="11">DSM 23230</strain>
    </source>
</reference>
<keyword evidence="8" id="KW-0411">Iron-sulfur</keyword>
<dbReference type="Gene3D" id="3.30.70.20">
    <property type="match status" value="1"/>
</dbReference>
<keyword evidence="4" id="KW-0813">Transport</keyword>
<feature type="domain" description="4Fe-4S ferredoxin-type" evidence="10">
    <location>
        <begin position="20"/>
        <end position="53"/>
    </location>
</feature>
<dbReference type="PROSITE" id="PS51379">
    <property type="entry name" value="4FE4S_FER_2"/>
    <property type="match status" value="2"/>
</dbReference>
<evidence type="ECO:0000256" key="2">
    <source>
        <dbReference type="ARBA" id="ARBA00009192"/>
    </source>
</evidence>
<keyword evidence="9" id="KW-0535">Nitrogen fixation</keyword>
<protein>
    <recommendedName>
        <fullName evidence="3">Ferredoxin-like protein</fullName>
    </recommendedName>
</protein>
<sequence length="92" mass="10659">MTKTTKELLQSVKISAAEESHIHIENKDICLEQCQKKYCTSFCPTNVFTWSTEQEKIIINNQHCIECLACPFGCPYNNIYWQFPPSGYGVEY</sequence>
<gene>
    <name evidence="11" type="ORF">JOC47_000645</name>
</gene>
<dbReference type="PANTHER" id="PTHR43082">
    <property type="entry name" value="FERREDOXIN-LIKE"/>
    <property type="match status" value="1"/>
</dbReference>
<evidence type="ECO:0000256" key="5">
    <source>
        <dbReference type="ARBA" id="ARBA00022723"/>
    </source>
</evidence>
<dbReference type="InterPro" id="IPR017896">
    <property type="entry name" value="4Fe4S_Fe-S-bd"/>
</dbReference>
<dbReference type="GO" id="GO:0005506">
    <property type="term" value="F:iron ion binding"/>
    <property type="evidence" value="ECO:0007669"/>
    <property type="project" value="InterPro"/>
</dbReference>
<dbReference type="AlphaFoldDB" id="A0A938XQQ7"/>
<evidence type="ECO:0000256" key="3">
    <source>
        <dbReference type="ARBA" id="ARBA00020378"/>
    </source>
</evidence>
<dbReference type="GO" id="GO:0051536">
    <property type="term" value="F:iron-sulfur cluster binding"/>
    <property type="evidence" value="ECO:0007669"/>
    <property type="project" value="UniProtKB-KW"/>
</dbReference>
<evidence type="ECO:0000313" key="11">
    <source>
        <dbReference type="EMBL" id="MBM7555811.1"/>
    </source>
</evidence>
<name>A0A938XQQ7_9FIRM</name>
<keyword evidence="7" id="KW-0408">Iron</keyword>
<dbReference type="RefSeq" id="WP_204700536.1">
    <property type="nucleotide sequence ID" value="NZ_JAFBDQ010000003.1"/>
</dbReference>
<evidence type="ECO:0000256" key="1">
    <source>
        <dbReference type="ARBA" id="ARBA00003208"/>
    </source>
</evidence>
<evidence type="ECO:0000259" key="10">
    <source>
        <dbReference type="PROSITE" id="PS51379"/>
    </source>
</evidence>
<keyword evidence="6" id="KW-0249">Electron transport</keyword>
<comment type="similarity">
    <text evidence="2">To ferredoxins from P.putida and C.tartarivorum, ferredoxin I from A.vinelandii, ferredoxin II from D.desulfuricans.</text>
</comment>
<keyword evidence="12" id="KW-1185">Reference proteome</keyword>
<dbReference type="InterPro" id="IPR007859">
    <property type="entry name" value="ETF-QO/FixX_C"/>
</dbReference>
<comment type="caution">
    <text evidence="11">The sequence shown here is derived from an EMBL/GenBank/DDBJ whole genome shotgun (WGS) entry which is preliminary data.</text>
</comment>
<dbReference type="EMBL" id="JAFBDQ010000003">
    <property type="protein sequence ID" value="MBM7555811.1"/>
    <property type="molecule type" value="Genomic_DNA"/>
</dbReference>
<accession>A0A938XQQ7</accession>
<dbReference type="InterPro" id="IPR012206">
    <property type="entry name" value="Fd_FixX"/>
</dbReference>
<organism evidence="11 12">
    <name type="scientific">Halanaerobacter jeridensis</name>
    <dbReference type="NCBI Taxonomy" id="706427"/>
    <lineage>
        <taxon>Bacteria</taxon>
        <taxon>Bacillati</taxon>
        <taxon>Bacillota</taxon>
        <taxon>Clostridia</taxon>
        <taxon>Halanaerobiales</taxon>
        <taxon>Halobacteroidaceae</taxon>
        <taxon>Halanaerobacter</taxon>
    </lineage>
</organism>
<comment type="function">
    <text evidence="1">Could be a 3Fe-4S cluster-containing protein.</text>
</comment>
<dbReference type="SUPFAM" id="SSF54862">
    <property type="entry name" value="4Fe-4S ferredoxins"/>
    <property type="match status" value="1"/>
</dbReference>
<dbReference type="Proteomes" id="UP000774000">
    <property type="component" value="Unassembled WGS sequence"/>
</dbReference>
<evidence type="ECO:0000256" key="4">
    <source>
        <dbReference type="ARBA" id="ARBA00022448"/>
    </source>
</evidence>
<dbReference type="PANTHER" id="PTHR43082:SF3">
    <property type="entry name" value="FERREDOXIN-LIKE PROTEIN YDIT"/>
    <property type="match status" value="1"/>
</dbReference>
<proteinExistence type="predicted"/>
<evidence type="ECO:0000256" key="8">
    <source>
        <dbReference type="ARBA" id="ARBA00023014"/>
    </source>
</evidence>